<dbReference type="PANTHER" id="PTHR47529:SF1">
    <property type="entry name" value="PERIPLASMIC CHAPERONE PPID"/>
    <property type="match status" value="1"/>
</dbReference>
<evidence type="ECO:0000256" key="4">
    <source>
        <dbReference type="ARBA" id="ARBA00022692"/>
    </source>
</evidence>
<dbReference type="SUPFAM" id="SSF54534">
    <property type="entry name" value="FKBP-like"/>
    <property type="match status" value="1"/>
</dbReference>
<evidence type="ECO:0000259" key="13">
    <source>
        <dbReference type="PROSITE" id="PS50198"/>
    </source>
</evidence>
<feature type="domain" description="PpiC" evidence="13">
    <location>
        <begin position="287"/>
        <end position="390"/>
    </location>
</feature>
<evidence type="ECO:0000256" key="1">
    <source>
        <dbReference type="ARBA" id="ARBA00004382"/>
    </source>
</evidence>
<dbReference type="PANTHER" id="PTHR47529">
    <property type="entry name" value="PEPTIDYL-PROLYL CIS-TRANS ISOMERASE D"/>
    <property type="match status" value="1"/>
</dbReference>
<dbReference type="InterPro" id="IPR052029">
    <property type="entry name" value="PpiD_chaperone"/>
</dbReference>
<keyword evidence="5 12" id="KW-1133">Transmembrane helix</keyword>
<dbReference type="AlphaFoldDB" id="A0AAU8MRN4"/>
<comment type="subcellular location">
    <subcellularLocation>
        <location evidence="1">Cell inner membrane</location>
        <topology evidence="1">Single-pass type II membrane protein</topology>
        <orientation evidence="1">Periplasmic side</orientation>
    </subcellularLocation>
</comment>
<dbReference type="InterPro" id="IPR046357">
    <property type="entry name" value="PPIase_dom_sf"/>
</dbReference>
<evidence type="ECO:0000256" key="2">
    <source>
        <dbReference type="ARBA" id="ARBA00022475"/>
    </source>
</evidence>
<dbReference type="InterPro" id="IPR027304">
    <property type="entry name" value="Trigger_fact/SurA_dom_sf"/>
</dbReference>
<keyword evidence="2" id="KW-1003">Cell membrane</keyword>
<reference evidence="14" key="1">
    <citation type="submission" date="2024-06" db="EMBL/GenBank/DDBJ databases">
        <authorList>
            <person name="Li S."/>
        </authorList>
    </citation>
    <scope>NUCLEOTIDE SEQUENCE</scope>
    <source>
        <strain evidence="14">SR10</strain>
    </source>
</reference>
<feature type="transmembrane region" description="Helical" evidence="12">
    <location>
        <begin position="12"/>
        <end position="30"/>
    </location>
</feature>
<gene>
    <name evidence="14" type="ORF">ABU614_21340</name>
</gene>
<keyword evidence="4 12" id="KW-0812">Transmembrane</keyword>
<keyword evidence="11" id="KW-0697">Rotamase</keyword>
<evidence type="ECO:0000256" key="10">
    <source>
        <dbReference type="ARBA" id="ARBA00042775"/>
    </source>
</evidence>
<keyword evidence="3" id="KW-0997">Cell inner membrane</keyword>
<dbReference type="Pfam" id="PF13624">
    <property type="entry name" value="SurA_N_3"/>
    <property type="match status" value="2"/>
</dbReference>
<evidence type="ECO:0000256" key="12">
    <source>
        <dbReference type="SAM" id="Phobius"/>
    </source>
</evidence>
<evidence type="ECO:0000256" key="3">
    <source>
        <dbReference type="ARBA" id="ARBA00022519"/>
    </source>
</evidence>
<dbReference type="Gene3D" id="3.10.50.40">
    <property type="match status" value="1"/>
</dbReference>
<evidence type="ECO:0000256" key="11">
    <source>
        <dbReference type="PROSITE-ProRule" id="PRU00278"/>
    </source>
</evidence>
<evidence type="ECO:0000256" key="5">
    <source>
        <dbReference type="ARBA" id="ARBA00022989"/>
    </source>
</evidence>
<proteinExistence type="inferred from homology"/>
<dbReference type="RefSeq" id="WP_064748761.1">
    <property type="nucleotide sequence ID" value="NZ_CP159925.1"/>
</dbReference>
<accession>A0AAU8MRN4</accession>
<dbReference type="EMBL" id="CP159925">
    <property type="protein sequence ID" value="XCO74875.1"/>
    <property type="molecule type" value="Genomic_DNA"/>
</dbReference>
<dbReference type="PROSITE" id="PS50198">
    <property type="entry name" value="PPIC_PPIASE_2"/>
    <property type="match status" value="1"/>
</dbReference>
<organism evidence="14">
    <name type="scientific">Lysobacter firmicutimachus</name>
    <dbReference type="NCBI Taxonomy" id="1792846"/>
    <lineage>
        <taxon>Bacteria</taxon>
        <taxon>Pseudomonadati</taxon>
        <taxon>Pseudomonadota</taxon>
        <taxon>Gammaproteobacteria</taxon>
        <taxon>Lysobacterales</taxon>
        <taxon>Lysobacteraceae</taxon>
        <taxon>Lysobacter</taxon>
    </lineage>
</organism>
<dbReference type="GO" id="GO:0005886">
    <property type="term" value="C:plasma membrane"/>
    <property type="evidence" value="ECO:0007669"/>
    <property type="project" value="UniProtKB-SubCell"/>
</dbReference>
<evidence type="ECO:0000256" key="6">
    <source>
        <dbReference type="ARBA" id="ARBA00023136"/>
    </source>
</evidence>
<keyword evidence="11 14" id="KW-0413">Isomerase</keyword>
<keyword evidence="7" id="KW-0143">Chaperone</keyword>
<evidence type="ECO:0000313" key="14">
    <source>
        <dbReference type="EMBL" id="XCO74875.1"/>
    </source>
</evidence>
<dbReference type="InterPro" id="IPR000297">
    <property type="entry name" value="PPIase_PpiC"/>
</dbReference>
<protein>
    <recommendedName>
        <fullName evidence="9">Periplasmic chaperone PpiD</fullName>
    </recommendedName>
    <alternativeName>
        <fullName evidence="10">Periplasmic folding chaperone</fullName>
    </alternativeName>
</protein>
<evidence type="ECO:0000256" key="9">
    <source>
        <dbReference type="ARBA" id="ARBA00040743"/>
    </source>
</evidence>
<keyword evidence="6 12" id="KW-0472">Membrane</keyword>
<dbReference type="PROSITE" id="PS01096">
    <property type="entry name" value="PPIC_PPIASE_1"/>
    <property type="match status" value="1"/>
</dbReference>
<dbReference type="GO" id="GO:0003755">
    <property type="term" value="F:peptidyl-prolyl cis-trans isomerase activity"/>
    <property type="evidence" value="ECO:0007669"/>
    <property type="project" value="UniProtKB-KW"/>
</dbReference>
<dbReference type="InterPro" id="IPR023058">
    <property type="entry name" value="PPIase_PpiC_CS"/>
</dbReference>
<sequence>MLQTLRDKTSGWIATVILGLLIIPFAFVGIEQYLVQRVDNAVARIEMAPSWWRSAPSWWPVSMLWTKAAVERSEFDERFQRERDRRRAAEGEAFDAREFEKPENKRKVLDQLIDERVRMLVAETEGLSVADGAVVKTIQAVPEFQDGTGKFSQERYLYGLQMRQPPQSPTEFEQFVRDRLMENLIVGNVGESSFLTQAEMDRLIKLMGERRDVSLLLMPPPAADTAEVSAAEIQKWYEGHGKDFRAPESVILEYVELTGATLPPPGAPTEASLRKRYEDEKSRFVAEEQRLVSHIQINVAAGADAAAQKAAETKAAQIAAQAKAAGADFAALARANSEDLGSKAVGGDLGWINKGTFPGAFEDAMFKLKVGEVSAPVKDESGWHVILVREVKAGQVQPFEAVRETLLREESETSRERAFNDFSAKLVDMVYKNPTSLAEPAKAMNLAVMKTGPITRDAALNNGGIGANPAVIRAAFSEARLQDNTVSDPIEIGPEHSVLIRVVSHTPERALPLAQVRDKVIAAVRADRAAKAAEQEAQALLARVNAGETLAAVAASKQLPAPEVVPNVARGMPLPTPEVAEAIFALKAPAAGKSSAGKAVLPDGRVALFAVDKVVPGNKADIPPAQLDMMRTQISQLGGYEEGRELTSELRKRVKIQVIDDNLR</sequence>
<evidence type="ECO:0000256" key="7">
    <source>
        <dbReference type="ARBA" id="ARBA00023186"/>
    </source>
</evidence>
<dbReference type="SUPFAM" id="SSF109998">
    <property type="entry name" value="Triger factor/SurA peptide-binding domain-like"/>
    <property type="match status" value="1"/>
</dbReference>
<comment type="similarity">
    <text evidence="8">Belongs to the PpiD chaperone family.</text>
</comment>
<name>A0AAU8MRN4_9GAMM</name>
<evidence type="ECO:0000256" key="8">
    <source>
        <dbReference type="ARBA" id="ARBA00038408"/>
    </source>
</evidence>
<dbReference type="Pfam" id="PF00639">
    <property type="entry name" value="Rotamase"/>
    <property type="match status" value="1"/>
</dbReference>
<dbReference type="Gene3D" id="1.10.4030.10">
    <property type="entry name" value="Porin chaperone SurA, peptide-binding domain"/>
    <property type="match status" value="1"/>
</dbReference>